<feature type="compositionally biased region" description="Polar residues" evidence="6">
    <location>
        <begin position="779"/>
        <end position="788"/>
    </location>
</feature>
<evidence type="ECO:0000259" key="8">
    <source>
        <dbReference type="PROSITE" id="PS50115"/>
    </source>
</evidence>
<dbReference type="InterPro" id="IPR004148">
    <property type="entry name" value="BAR_dom"/>
</dbReference>
<evidence type="ECO:0000259" key="7">
    <source>
        <dbReference type="PROSITE" id="PS50003"/>
    </source>
</evidence>
<keyword evidence="3 5" id="KW-0863">Zinc-finger</keyword>
<keyword evidence="4" id="KW-0862">Zinc</keyword>
<feature type="region of interest" description="Disordered" evidence="6">
    <location>
        <begin position="558"/>
        <end position="581"/>
    </location>
</feature>
<feature type="region of interest" description="Disordered" evidence="6">
    <location>
        <begin position="349"/>
        <end position="371"/>
    </location>
</feature>
<feature type="compositionally biased region" description="Polar residues" evidence="6">
    <location>
        <begin position="739"/>
        <end position="754"/>
    </location>
</feature>
<proteinExistence type="predicted"/>
<dbReference type="InterPro" id="IPR011993">
    <property type="entry name" value="PH-like_dom_sf"/>
</dbReference>
<evidence type="ECO:0000256" key="4">
    <source>
        <dbReference type="ARBA" id="ARBA00022833"/>
    </source>
</evidence>
<dbReference type="SUPFAM" id="SSF103657">
    <property type="entry name" value="BAR/IMD domain-like"/>
    <property type="match status" value="1"/>
</dbReference>
<dbReference type="Pfam" id="PF16746">
    <property type="entry name" value="BAR_3"/>
    <property type="match status" value="1"/>
</dbReference>
<feature type="compositionally biased region" description="Polar residues" evidence="6">
    <location>
        <begin position="27"/>
        <end position="36"/>
    </location>
</feature>
<protein>
    <recommendedName>
        <fullName evidence="11">Arf-GAP domain-containing protein</fullName>
    </recommendedName>
</protein>
<dbReference type="Proteomes" id="UP000242875">
    <property type="component" value="Unassembled WGS sequence"/>
</dbReference>
<dbReference type="PRINTS" id="PR00405">
    <property type="entry name" value="REVINTRACTNG"/>
</dbReference>
<dbReference type="GO" id="GO:0005096">
    <property type="term" value="F:GTPase activator activity"/>
    <property type="evidence" value="ECO:0007669"/>
    <property type="project" value="UniProtKB-KW"/>
</dbReference>
<reference evidence="9 10" key="1">
    <citation type="journal article" date="2017" name="Mycologia">
        <title>Bifiguratus adelaidae, gen. et sp. nov., a new member of Mucoromycotina in endophytic and soil-dwelling habitats.</title>
        <authorList>
            <person name="Torres-Cruz T.J."/>
            <person name="Billingsley Tobias T.L."/>
            <person name="Almatruk M."/>
            <person name="Hesse C."/>
            <person name="Kuske C.R."/>
            <person name="Desiro A."/>
            <person name="Benucci G.M."/>
            <person name="Bonito G."/>
            <person name="Stajich J.E."/>
            <person name="Dunlap C."/>
            <person name="Arnold A.E."/>
            <person name="Porras-Alfaro A."/>
        </authorList>
    </citation>
    <scope>NUCLEOTIDE SEQUENCE [LARGE SCALE GENOMIC DNA]</scope>
    <source>
        <strain evidence="9 10">AZ0501</strain>
    </source>
</reference>
<dbReference type="CDD" id="cd08204">
    <property type="entry name" value="ArfGap"/>
    <property type="match status" value="1"/>
</dbReference>
<dbReference type="GO" id="GO:0008270">
    <property type="term" value="F:zinc ion binding"/>
    <property type="evidence" value="ECO:0007669"/>
    <property type="project" value="UniProtKB-KW"/>
</dbReference>
<dbReference type="AlphaFoldDB" id="A0A261Y8N9"/>
<evidence type="ECO:0000313" key="9">
    <source>
        <dbReference type="EMBL" id="OZJ06963.1"/>
    </source>
</evidence>
<evidence type="ECO:0008006" key="11">
    <source>
        <dbReference type="Google" id="ProtNLM"/>
    </source>
</evidence>
<dbReference type="InterPro" id="IPR045258">
    <property type="entry name" value="ACAP1/2/3-like"/>
</dbReference>
<dbReference type="OrthoDB" id="10266696at2759"/>
<dbReference type="PANTHER" id="PTHR23180:SF160">
    <property type="entry name" value="ADP-RIBOSYLATION FACTOR GTPASE-ACTIVATING PROTEIN EFFECTOR PROTEIN 1"/>
    <property type="match status" value="1"/>
</dbReference>
<dbReference type="SMART" id="SM00233">
    <property type="entry name" value="PH"/>
    <property type="match status" value="1"/>
</dbReference>
<feature type="region of interest" description="Disordered" evidence="6">
    <location>
        <begin position="1"/>
        <end position="52"/>
    </location>
</feature>
<feature type="region of interest" description="Disordered" evidence="6">
    <location>
        <begin position="736"/>
        <end position="788"/>
    </location>
</feature>
<evidence type="ECO:0000256" key="6">
    <source>
        <dbReference type="SAM" id="MobiDB-lite"/>
    </source>
</evidence>
<dbReference type="SUPFAM" id="SSF50729">
    <property type="entry name" value="PH domain-like"/>
    <property type="match status" value="1"/>
</dbReference>
<keyword evidence="1" id="KW-0343">GTPase activation</keyword>
<feature type="compositionally biased region" description="Polar residues" evidence="6">
    <location>
        <begin position="314"/>
        <end position="326"/>
    </location>
</feature>
<evidence type="ECO:0000256" key="3">
    <source>
        <dbReference type="ARBA" id="ARBA00022771"/>
    </source>
</evidence>
<organism evidence="9 10">
    <name type="scientific">Bifiguratus adelaidae</name>
    <dbReference type="NCBI Taxonomy" id="1938954"/>
    <lineage>
        <taxon>Eukaryota</taxon>
        <taxon>Fungi</taxon>
        <taxon>Fungi incertae sedis</taxon>
        <taxon>Mucoromycota</taxon>
        <taxon>Mucoromycotina</taxon>
        <taxon>Endogonomycetes</taxon>
        <taxon>Endogonales</taxon>
        <taxon>Endogonales incertae sedis</taxon>
        <taxon>Bifiguratus</taxon>
    </lineage>
</organism>
<dbReference type="InterPro" id="IPR038508">
    <property type="entry name" value="ArfGAP_dom_sf"/>
</dbReference>
<dbReference type="Gene3D" id="2.30.29.30">
    <property type="entry name" value="Pleckstrin-homology domain (PH domain)/Phosphotyrosine-binding domain (PTB)"/>
    <property type="match status" value="1"/>
</dbReference>
<dbReference type="Gene3D" id="1.20.1270.60">
    <property type="entry name" value="Arfaptin homology (AH) domain/BAR domain"/>
    <property type="match status" value="1"/>
</dbReference>
<dbReference type="Gene3D" id="1.10.220.150">
    <property type="entry name" value="Arf GTPase activating protein"/>
    <property type="match status" value="1"/>
</dbReference>
<feature type="compositionally biased region" description="Low complexity" evidence="6">
    <location>
        <begin position="351"/>
        <end position="369"/>
    </location>
</feature>
<evidence type="ECO:0000313" key="10">
    <source>
        <dbReference type="Proteomes" id="UP000242875"/>
    </source>
</evidence>
<dbReference type="InterPro" id="IPR001164">
    <property type="entry name" value="ArfGAP_dom"/>
</dbReference>
<name>A0A261Y8N9_9FUNG</name>
<keyword evidence="2" id="KW-0479">Metal-binding</keyword>
<sequence>MSGAHSPEAQASMLNAMPQPLLGVQDKSPTLNSPSPGTVRRPSADNVEPEDGPLFRATLNNLESKTATFKLSVKRLLKAAMASYEAQRASIAADDEFLKAIRGTTAADPLVTHYLDAVAGIVQAQRKMQNEKMQTMLLEPLRQLYETDIKPAESKKKQFEDESKDYYAFLHKYLGMRTDSAKAKKTAENEQKYNAKRKNFDLVRFDYHTYMQDLHGGRKEQEVLYHLTNHFEKQYDFFQTVAAAVGKYKPGLEKVHEEMLEATKEIYQLKKDRSERRKTLECRPINVTEMQAEDGNRASSLSPVFQGSAGDRGNTGSAERTPSPSAKPTVLPPLSTSPVHLALIVDTKDFPVPNQPQQPATPVTPQQPNSQRFQGFRDLQEQDHQLISRMGHRKEGFLFATSKPSKGTPNAPFDVGSLVWHKYWCVVAGGYLHEYSNWKKQLETHGEPINLRFATVREARNADRRFLFEVITPQFRRLYQATSNEDMQSWIGTICNAIESVLGEKTTQRPDETDDYPTKPLRPKAKTISKGLRLVMSGGTNREVAHLSEALDATQLAPKANGGGVKKSVPTKNPTPQPPSLLSSEQLLESLRSDVSNCYCADCGLKDPEWVSLNLGVLICIECSGIHRSLGTHISKVRSLTLDTTSFLPDLVEMIQQLGNARSNQIWEATLTSTSVPPKPQPSEGREAKQKFIQAKYVDRLFIIAQDNPSQSLFEAIRNQNIPQAMQAIASGAKLNEPINHSSPPTPSRAASNGSPPPYSTAPRAETYFPSGGGADDQASLSTSSTQPASPLYPISLALLTDQKKPFPMAELLYLNGADPMITDGERTVYDIIVEQARDKDVIAFLDERNARKGIHVVPQ</sequence>
<gene>
    <name evidence="9" type="ORF">BZG36_00070</name>
</gene>
<dbReference type="SMART" id="SM00105">
    <property type="entry name" value="ArfGap"/>
    <property type="match status" value="1"/>
</dbReference>
<keyword evidence="10" id="KW-1185">Reference proteome</keyword>
<dbReference type="InterPro" id="IPR027267">
    <property type="entry name" value="AH/BAR_dom_sf"/>
</dbReference>
<evidence type="ECO:0000256" key="1">
    <source>
        <dbReference type="ARBA" id="ARBA00022468"/>
    </source>
</evidence>
<comment type="caution">
    <text evidence="9">The sequence shown here is derived from an EMBL/GenBank/DDBJ whole genome shotgun (WGS) entry which is preliminary data.</text>
</comment>
<evidence type="ECO:0000256" key="5">
    <source>
        <dbReference type="PROSITE-ProRule" id="PRU00288"/>
    </source>
</evidence>
<dbReference type="PANTHER" id="PTHR23180">
    <property type="entry name" value="CENTAURIN/ARF"/>
    <property type="match status" value="1"/>
</dbReference>
<dbReference type="GO" id="GO:0005737">
    <property type="term" value="C:cytoplasm"/>
    <property type="evidence" value="ECO:0007669"/>
    <property type="project" value="InterPro"/>
</dbReference>
<dbReference type="FunFam" id="2.30.29.30:FF:000252">
    <property type="entry name" value="ARF GTPase activator (Csx2)"/>
    <property type="match status" value="1"/>
</dbReference>
<dbReference type="InterPro" id="IPR037278">
    <property type="entry name" value="ARFGAP/RecO"/>
</dbReference>
<dbReference type="FunFam" id="1.10.220.150:FF:000009">
    <property type="entry name" value="stromal membrane-associated protein 1 isoform X1"/>
    <property type="match status" value="1"/>
</dbReference>
<dbReference type="PROSITE" id="PS50003">
    <property type="entry name" value="PH_DOMAIN"/>
    <property type="match status" value="1"/>
</dbReference>
<feature type="domain" description="PH" evidence="7">
    <location>
        <begin position="391"/>
        <end position="499"/>
    </location>
</feature>
<dbReference type="SUPFAM" id="SSF57863">
    <property type="entry name" value="ArfGap/RecO-like zinc finger"/>
    <property type="match status" value="1"/>
</dbReference>
<dbReference type="Pfam" id="PF00169">
    <property type="entry name" value="PH"/>
    <property type="match status" value="1"/>
</dbReference>
<dbReference type="PROSITE" id="PS50115">
    <property type="entry name" value="ARFGAP"/>
    <property type="match status" value="1"/>
</dbReference>
<dbReference type="InterPro" id="IPR001849">
    <property type="entry name" value="PH_domain"/>
</dbReference>
<accession>A0A261Y8N9</accession>
<dbReference type="Pfam" id="PF01412">
    <property type="entry name" value="ArfGap"/>
    <property type="match status" value="1"/>
</dbReference>
<feature type="region of interest" description="Disordered" evidence="6">
    <location>
        <begin position="287"/>
        <end position="334"/>
    </location>
</feature>
<dbReference type="EMBL" id="MVBO01000001">
    <property type="protein sequence ID" value="OZJ06963.1"/>
    <property type="molecule type" value="Genomic_DNA"/>
</dbReference>
<evidence type="ECO:0000256" key="2">
    <source>
        <dbReference type="ARBA" id="ARBA00022723"/>
    </source>
</evidence>
<feature type="domain" description="Arf-GAP" evidence="8">
    <location>
        <begin position="585"/>
        <end position="710"/>
    </location>
</feature>